<gene>
    <name evidence="2" type="ORF">ARMSODRAFT_1038412</name>
</gene>
<dbReference type="AlphaFoldDB" id="A0A2H3BJ89"/>
<reference evidence="3" key="1">
    <citation type="journal article" date="2017" name="Nat. Ecol. Evol.">
        <title>Genome expansion and lineage-specific genetic innovations in the forest pathogenic fungi Armillaria.</title>
        <authorList>
            <person name="Sipos G."/>
            <person name="Prasanna A.N."/>
            <person name="Walter M.C."/>
            <person name="O'Connor E."/>
            <person name="Balint B."/>
            <person name="Krizsan K."/>
            <person name="Kiss B."/>
            <person name="Hess J."/>
            <person name="Varga T."/>
            <person name="Slot J."/>
            <person name="Riley R."/>
            <person name="Boka B."/>
            <person name="Rigling D."/>
            <person name="Barry K."/>
            <person name="Lee J."/>
            <person name="Mihaltcheva S."/>
            <person name="LaButti K."/>
            <person name="Lipzen A."/>
            <person name="Waldron R."/>
            <person name="Moloney N.M."/>
            <person name="Sperisen C."/>
            <person name="Kredics L."/>
            <person name="Vagvoelgyi C."/>
            <person name="Patrignani A."/>
            <person name="Fitzpatrick D."/>
            <person name="Nagy I."/>
            <person name="Doyle S."/>
            <person name="Anderson J.B."/>
            <person name="Grigoriev I.V."/>
            <person name="Gueldener U."/>
            <person name="Muensterkoetter M."/>
            <person name="Nagy L.G."/>
        </authorList>
    </citation>
    <scope>NUCLEOTIDE SEQUENCE [LARGE SCALE GENOMIC DNA]</scope>
    <source>
        <strain evidence="3">28-4</strain>
    </source>
</reference>
<evidence type="ECO:0000313" key="2">
    <source>
        <dbReference type="EMBL" id="PBK68974.1"/>
    </source>
</evidence>
<accession>A0A2H3BJ89</accession>
<dbReference type="Gene3D" id="3.50.50.60">
    <property type="entry name" value="FAD/NAD(P)-binding domain"/>
    <property type="match status" value="2"/>
</dbReference>
<sequence>MPSLSIASVVVFAVYCIASLLWRHLRHRLLRRQTCVLDLEQLGLSRSVDQKIRGTAVICGGSLAGLFTARVCHDHFDEVVIVEPEVWADRPDAQRQDAWNQENTRSRIVQYESLHGPIQRFAFMALCKLFTDFTKECEASDILHVIGPADHVVSTWGRWSKKPYDQYNGVLPDSMTASRRGFETLLRRLVLGGGHKNIRQVIGTVTGISRSASNPEYLDRVTIRTTAGTREIDAALVVDCTGAASAGMKWLRREGYGQSDTYPSGKLPLNELKIAYDQKIVYSTVKLHVPPELGNRLPGLPAPFDECGLIYACIADPVLDCRGITLQRIEGNLVQICCAVFGAGELPQTLEQIKKYAQSIVTRVPIPLWFFQILDMLDEVEDTMTCSQVPFAGASYIRFDKAVSLPPNWIAIGDSVMKVNPLFGQGIVKALMGAICLNTLLQKRDATAGIPKDFSAEFFETQGNKISPFWDADKVWDYGYHTTVPIAGEKLADSWFLRWYTRQLIKLSFDDVQVGSILWHVNMQLAPPIDAMHPGIVLKVLWATVKGFFVTE</sequence>
<dbReference type="Proteomes" id="UP000218334">
    <property type="component" value="Unassembled WGS sequence"/>
</dbReference>
<evidence type="ECO:0008006" key="4">
    <source>
        <dbReference type="Google" id="ProtNLM"/>
    </source>
</evidence>
<evidence type="ECO:0000256" key="1">
    <source>
        <dbReference type="SAM" id="Phobius"/>
    </source>
</evidence>
<keyword evidence="1" id="KW-0472">Membrane</keyword>
<dbReference type="SUPFAM" id="SSF51905">
    <property type="entry name" value="FAD/NAD(P)-binding domain"/>
    <property type="match status" value="1"/>
</dbReference>
<protein>
    <recommendedName>
        <fullName evidence="4">FAD/NAD(P)-binding domain-containing protein</fullName>
    </recommendedName>
</protein>
<keyword evidence="1" id="KW-0812">Transmembrane</keyword>
<name>A0A2H3BJ89_9AGAR</name>
<keyword evidence="3" id="KW-1185">Reference proteome</keyword>
<feature type="transmembrane region" description="Helical" evidence="1">
    <location>
        <begin position="6"/>
        <end position="22"/>
    </location>
</feature>
<dbReference type="EMBL" id="KZ293430">
    <property type="protein sequence ID" value="PBK68974.1"/>
    <property type="molecule type" value="Genomic_DNA"/>
</dbReference>
<dbReference type="InterPro" id="IPR036188">
    <property type="entry name" value="FAD/NAD-bd_sf"/>
</dbReference>
<evidence type="ECO:0000313" key="3">
    <source>
        <dbReference type="Proteomes" id="UP000218334"/>
    </source>
</evidence>
<proteinExistence type="predicted"/>
<organism evidence="2 3">
    <name type="scientific">Armillaria solidipes</name>
    <dbReference type="NCBI Taxonomy" id="1076256"/>
    <lineage>
        <taxon>Eukaryota</taxon>
        <taxon>Fungi</taxon>
        <taxon>Dikarya</taxon>
        <taxon>Basidiomycota</taxon>
        <taxon>Agaricomycotina</taxon>
        <taxon>Agaricomycetes</taxon>
        <taxon>Agaricomycetidae</taxon>
        <taxon>Agaricales</taxon>
        <taxon>Marasmiineae</taxon>
        <taxon>Physalacriaceae</taxon>
        <taxon>Armillaria</taxon>
    </lineage>
</organism>
<keyword evidence="1" id="KW-1133">Transmembrane helix</keyword>